<keyword evidence="3" id="KW-1185">Reference proteome</keyword>
<keyword evidence="1" id="KW-0732">Signal</keyword>
<evidence type="ECO:0000313" key="2">
    <source>
        <dbReference type="EMBL" id="MBB6479421.1"/>
    </source>
</evidence>
<dbReference type="Proteomes" id="UP000587760">
    <property type="component" value="Unassembled WGS sequence"/>
</dbReference>
<organism evidence="2 3">
    <name type="scientific">Spirochaeta isovalerica</name>
    <dbReference type="NCBI Taxonomy" id="150"/>
    <lineage>
        <taxon>Bacteria</taxon>
        <taxon>Pseudomonadati</taxon>
        <taxon>Spirochaetota</taxon>
        <taxon>Spirochaetia</taxon>
        <taxon>Spirochaetales</taxon>
        <taxon>Spirochaetaceae</taxon>
        <taxon>Spirochaeta</taxon>
    </lineage>
</organism>
<evidence type="ECO:0000313" key="3">
    <source>
        <dbReference type="Proteomes" id="UP000587760"/>
    </source>
</evidence>
<protein>
    <submittedName>
        <fullName evidence="2">C4-dicarboxylate-binding protein DctP</fullName>
    </submittedName>
</protein>
<proteinExistence type="predicted"/>
<accession>A0A841R7R8</accession>
<gene>
    <name evidence="2" type="ORF">HNR50_001079</name>
</gene>
<dbReference type="InterPro" id="IPR018389">
    <property type="entry name" value="DctP_fam"/>
</dbReference>
<dbReference type="PANTHER" id="PTHR33376:SF5">
    <property type="entry name" value="EXTRACYTOPLASMIC SOLUTE RECEPTOR PROTEIN"/>
    <property type="match status" value="1"/>
</dbReference>
<dbReference type="NCBIfam" id="NF037995">
    <property type="entry name" value="TRAP_S1"/>
    <property type="match status" value="1"/>
</dbReference>
<dbReference type="AlphaFoldDB" id="A0A841R7R8"/>
<dbReference type="Gene3D" id="3.40.190.170">
    <property type="entry name" value="Bacterial extracellular solute-binding protein, family 7"/>
    <property type="match status" value="1"/>
</dbReference>
<dbReference type="InterPro" id="IPR038404">
    <property type="entry name" value="TRAP_DctP_sf"/>
</dbReference>
<comment type="caution">
    <text evidence="2">The sequence shown here is derived from an EMBL/GenBank/DDBJ whole genome shotgun (WGS) entry which is preliminary data.</text>
</comment>
<reference evidence="2 3" key="1">
    <citation type="submission" date="2020-08" db="EMBL/GenBank/DDBJ databases">
        <title>Genomic Encyclopedia of Type Strains, Phase IV (KMG-IV): sequencing the most valuable type-strain genomes for metagenomic binning, comparative biology and taxonomic classification.</title>
        <authorList>
            <person name="Goeker M."/>
        </authorList>
    </citation>
    <scope>NUCLEOTIDE SEQUENCE [LARGE SCALE GENOMIC DNA]</scope>
    <source>
        <strain evidence="2 3">DSM 2461</strain>
    </source>
</reference>
<dbReference type="EMBL" id="JACHGJ010000002">
    <property type="protein sequence ID" value="MBB6479421.1"/>
    <property type="molecule type" value="Genomic_DNA"/>
</dbReference>
<evidence type="ECO:0000256" key="1">
    <source>
        <dbReference type="ARBA" id="ARBA00022729"/>
    </source>
</evidence>
<dbReference type="GO" id="GO:0055085">
    <property type="term" value="P:transmembrane transport"/>
    <property type="evidence" value="ECO:0007669"/>
    <property type="project" value="InterPro"/>
</dbReference>
<dbReference type="PANTHER" id="PTHR33376">
    <property type="match status" value="1"/>
</dbReference>
<name>A0A841R7R8_9SPIO</name>
<sequence length="326" mass="37314">MIPDIKDKHLFAFLFLLIFINVNGIAQPKPLLRISIENKKDHVQTKYVMKFVELLKERTGGAINIEFYHSGTMYRDQEVINALYSGKVEMAVPGTWHVSAFIPEISYFLLPEFFGEEKEYNYSYISSESGRELISKIEDDLNVIIPGAWMDLGHAIVFTTGGNRISDFSDFEGKTIRVAGGIMNKRRIELLGADGVIIAWSDVPLHLKKGTIDGLLTTFETVKSADLWTYGVKYAFVDNEYFPQYVPMISRRFWDKISDDVRETIISTWNEVAVEQRIEAEDAQIKARRTAEQNGVIIVYPQSADLSRAKEMLLSHQQELRNEINQ</sequence>
<dbReference type="RefSeq" id="WP_184744649.1">
    <property type="nucleotide sequence ID" value="NZ_JACHGJ010000002.1"/>
</dbReference>
<dbReference type="Pfam" id="PF03480">
    <property type="entry name" value="DctP"/>
    <property type="match status" value="1"/>
</dbReference>